<keyword evidence="6" id="KW-0050">Antiport</keyword>
<feature type="transmembrane region" description="Helical" evidence="13">
    <location>
        <begin position="411"/>
        <end position="430"/>
    </location>
</feature>
<evidence type="ECO:0000313" key="14">
    <source>
        <dbReference type="EMBL" id="SHK27509.1"/>
    </source>
</evidence>
<keyword evidence="10" id="KW-0406">Ion transport</keyword>
<name>A0A1M6R4V5_SELRU</name>
<dbReference type="GO" id="GO:0006811">
    <property type="term" value="P:monoatomic ion transport"/>
    <property type="evidence" value="ECO:0007669"/>
    <property type="project" value="UniProtKB-KW"/>
</dbReference>
<dbReference type="Proteomes" id="UP000184263">
    <property type="component" value="Unassembled WGS sequence"/>
</dbReference>
<dbReference type="OrthoDB" id="9806302at2"/>
<dbReference type="AlphaFoldDB" id="A0A1M6R4V5"/>
<feature type="transmembrane region" description="Helical" evidence="13">
    <location>
        <begin position="436"/>
        <end position="458"/>
    </location>
</feature>
<feature type="transmembrane region" description="Helical" evidence="13">
    <location>
        <begin position="385"/>
        <end position="404"/>
    </location>
</feature>
<comment type="subcellular location">
    <subcellularLocation>
        <location evidence="2">Cell membrane</location>
        <topology evidence="2">Multi-pass membrane protein</topology>
    </subcellularLocation>
</comment>
<evidence type="ECO:0000256" key="11">
    <source>
        <dbReference type="ARBA" id="ARBA00023136"/>
    </source>
</evidence>
<keyword evidence="8 13" id="KW-0812">Transmembrane</keyword>
<dbReference type="GO" id="GO:0042910">
    <property type="term" value="F:xenobiotic transmembrane transporter activity"/>
    <property type="evidence" value="ECO:0007669"/>
    <property type="project" value="InterPro"/>
</dbReference>
<dbReference type="RefSeq" id="WP_073087973.1">
    <property type="nucleotide sequence ID" value="NZ_FRBC01000001.1"/>
</dbReference>
<evidence type="ECO:0000256" key="4">
    <source>
        <dbReference type="ARBA" id="ARBA00020268"/>
    </source>
</evidence>
<evidence type="ECO:0000256" key="7">
    <source>
        <dbReference type="ARBA" id="ARBA00022475"/>
    </source>
</evidence>
<dbReference type="GO" id="GO:0005886">
    <property type="term" value="C:plasma membrane"/>
    <property type="evidence" value="ECO:0007669"/>
    <property type="project" value="UniProtKB-SubCell"/>
</dbReference>
<keyword evidence="5" id="KW-0813">Transport</keyword>
<comment type="similarity">
    <text evidence="3">Belongs to the multi antimicrobial extrusion (MATE) (TC 2.A.66.1) family.</text>
</comment>
<evidence type="ECO:0000256" key="3">
    <source>
        <dbReference type="ARBA" id="ARBA00010199"/>
    </source>
</evidence>
<evidence type="ECO:0000256" key="6">
    <source>
        <dbReference type="ARBA" id="ARBA00022449"/>
    </source>
</evidence>
<keyword evidence="9 13" id="KW-1133">Transmembrane helix</keyword>
<reference evidence="14 15" key="1">
    <citation type="submission" date="2016-11" db="EMBL/GenBank/DDBJ databases">
        <authorList>
            <person name="Jaros S."/>
            <person name="Januszkiewicz K."/>
            <person name="Wedrychowicz H."/>
        </authorList>
    </citation>
    <scope>NUCLEOTIDE SEQUENCE [LARGE SCALE GENOMIC DNA]</scope>
    <source>
        <strain evidence="14 15">HD4</strain>
    </source>
</reference>
<dbReference type="InterPro" id="IPR002528">
    <property type="entry name" value="MATE_fam"/>
</dbReference>
<evidence type="ECO:0000256" key="5">
    <source>
        <dbReference type="ARBA" id="ARBA00022448"/>
    </source>
</evidence>
<dbReference type="CDD" id="cd13137">
    <property type="entry name" value="MATE_NorM_like"/>
    <property type="match status" value="1"/>
</dbReference>
<protein>
    <recommendedName>
        <fullName evidence="4">Probable multidrug resistance protein NorM</fullName>
    </recommendedName>
    <alternativeName>
        <fullName evidence="12">Multidrug-efflux transporter</fullName>
    </alternativeName>
</protein>
<keyword evidence="11 13" id="KW-0472">Membrane</keyword>
<dbReference type="InterPro" id="IPR048279">
    <property type="entry name" value="MdtK-like"/>
</dbReference>
<evidence type="ECO:0000256" key="2">
    <source>
        <dbReference type="ARBA" id="ARBA00004651"/>
    </source>
</evidence>
<evidence type="ECO:0000256" key="12">
    <source>
        <dbReference type="ARBA" id="ARBA00031636"/>
    </source>
</evidence>
<evidence type="ECO:0000256" key="9">
    <source>
        <dbReference type="ARBA" id="ARBA00022989"/>
    </source>
</evidence>
<comment type="function">
    <text evidence="1">Multidrug efflux pump.</text>
</comment>
<evidence type="ECO:0000313" key="15">
    <source>
        <dbReference type="Proteomes" id="UP000184263"/>
    </source>
</evidence>
<feature type="transmembrane region" description="Helical" evidence="13">
    <location>
        <begin position="172"/>
        <end position="193"/>
    </location>
</feature>
<sequence>MQRNLLGRIRKGQPFSWGELLLLTWQLSVPAIMAKITTVMMQYIDASMVGMIGSAAAAAIGLVNSTTWLIGGVCFAMSMGYTIQLAHAIGAGEDVKARSLVRHGLWAVFAFSLAMGAGSALFSDDLPYFLGGTAEIAGDAATYLCIYALGLPFLAVNFAAGSMLQASGNMKVPSLLSVLMCLLDVLFNALLIFPCRTVEIEGWALWIPGGDMGVAGVALGSVLAEICCMAAMLYVLLKKSRQLHYRQEELLSWTSELREAVILGIPMVLEQVVMGGAYVAFTRIVSPLGTVALAANSFAITAESLCYMPGIGVSTAAQTLVGQSVGAKRSQLAQRFGYASAGLGMVVMLIMGIIMYACAPLMMAMLSADAAVIAAGTEILRIEAWAEPLFAAGIIVTSIFRGAGETRMPTILNLVAMWGIRIPLAIYLAVDYGLPGVWTAMCVELCARGLLSLGVLFYRGESLYQKKA</sequence>
<gene>
    <name evidence="14" type="ORF">SAMN05216582_101156</name>
</gene>
<dbReference type="GO" id="GO:0015297">
    <property type="term" value="F:antiporter activity"/>
    <property type="evidence" value="ECO:0007669"/>
    <property type="project" value="UniProtKB-KW"/>
</dbReference>
<evidence type="ECO:0000256" key="10">
    <source>
        <dbReference type="ARBA" id="ARBA00023065"/>
    </source>
</evidence>
<feature type="transmembrane region" description="Helical" evidence="13">
    <location>
        <begin position="103"/>
        <end position="121"/>
    </location>
</feature>
<evidence type="ECO:0000256" key="8">
    <source>
        <dbReference type="ARBA" id="ARBA00022692"/>
    </source>
</evidence>
<dbReference type="NCBIfam" id="TIGR00797">
    <property type="entry name" value="matE"/>
    <property type="match status" value="1"/>
</dbReference>
<dbReference type="Pfam" id="PF01554">
    <property type="entry name" value="MatE"/>
    <property type="match status" value="2"/>
</dbReference>
<feature type="transmembrane region" description="Helical" evidence="13">
    <location>
        <begin position="141"/>
        <end position="160"/>
    </location>
</feature>
<feature type="transmembrane region" description="Helical" evidence="13">
    <location>
        <begin position="338"/>
        <end position="365"/>
    </location>
</feature>
<proteinExistence type="inferred from homology"/>
<keyword evidence="7" id="KW-1003">Cell membrane</keyword>
<organism evidence="14 15">
    <name type="scientific">Selenomonas ruminantium</name>
    <dbReference type="NCBI Taxonomy" id="971"/>
    <lineage>
        <taxon>Bacteria</taxon>
        <taxon>Bacillati</taxon>
        <taxon>Bacillota</taxon>
        <taxon>Negativicutes</taxon>
        <taxon>Selenomonadales</taxon>
        <taxon>Selenomonadaceae</taxon>
        <taxon>Selenomonas</taxon>
    </lineage>
</organism>
<feature type="transmembrane region" description="Helical" evidence="13">
    <location>
        <begin position="68"/>
        <end position="91"/>
    </location>
</feature>
<dbReference type="PIRSF" id="PIRSF006603">
    <property type="entry name" value="DinF"/>
    <property type="match status" value="1"/>
</dbReference>
<dbReference type="PANTHER" id="PTHR43298">
    <property type="entry name" value="MULTIDRUG RESISTANCE PROTEIN NORM-RELATED"/>
    <property type="match status" value="1"/>
</dbReference>
<dbReference type="InterPro" id="IPR050222">
    <property type="entry name" value="MATE_MdtK"/>
</dbReference>
<evidence type="ECO:0000256" key="1">
    <source>
        <dbReference type="ARBA" id="ARBA00003408"/>
    </source>
</evidence>
<dbReference type="EMBL" id="FRBC01000001">
    <property type="protein sequence ID" value="SHK27509.1"/>
    <property type="molecule type" value="Genomic_DNA"/>
</dbReference>
<accession>A0A1M6R4V5</accession>
<feature type="transmembrane region" description="Helical" evidence="13">
    <location>
        <begin position="213"/>
        <end position="237"/>
    </location>
</feature>
<evidence type="ECO:0000256" key="13">
    <source>
        <dbReference type="SAM" id="Phobius"/>
    </source>
</evidence>
<dbReference type="PANTHER" id="PTHR43298:SF2">
    <property type="entry name" value="FMN_FAD EXPORTER YEEO-RELATED"/>
    <property type="match status" value="1"/>
</dbReference>